<keyword evidence="2" id="KW-1185">Reference proteome</keyword>
<protein>
    <submittedName>
        <fullName evidence="3">Rab-GAP TBC domain-containing protein</fullName>
    </submittedName>
</protein>
<dbReference type="Proteomes" id="UP000271098">
    <property type="component" value="Unassembled WGS sequence"/>
</dbReference>
<sequence>MSSVGRIRTYLDLAADEVPLGRLVFEVWMFIVHLLGTTRDLIQIKFNYRKMLLLDFIAEQVSVVEG</sequence>
<organism evidence="3">
    <name type="scientific">Gongylonema pulchrum</name>
    <dbReference type="NCBI Taxonomy" id="637853"/>
    <lineage>
        <taxon>Eukaryota</taxon>
        <taxon>Metazoa</taxon>
        <taxon>Ecdysozoa</taxon>
        <taxon>Nematoda</taxon>
        <taxon>Chromadorea</taxon>
        <taxon>Rhabditida</taxon>
        <taxon>Spirurina</taxon>
        <taxon>Spiruromorpha</taxon>
        <taxon>Spiruroidea</taxon>
        <taxon>Gongylonematidae</taxon>
        <taxon>Gongylonema</taxon>
    </lineage>
</organism>
<dbReference type="AlphaFoldDB" id="A0A183EK97"/>
<accession>A0A183EK97</accession>
<dbReference type="WBParaSite" id="GPUH_0002141401-mRNA-1">
    <property type="protein sequence ID" value="GPUH_0002141401-mRNA-1"/>
    <property type="gene ID" value="GPUH_0002141401"/>
</dbReference>
<evidence type="ECO:0000313" key="2">
    <source>
        <dbReference type="Proteomes" id="UP000271098"/>
    </source>
</evidence>
<reference evidence="3" key="1">
    <citation type="submission" date="2016-06" db="UniProtKB">
        <authorList>
            <consortium name="WormBaseParasite"/>
        </authorList>
    </citation>
    <scope>IDENTIFICATION</scope>
</reference>
<evidence type="ECO:0000313" key="1">
    <source>
        <dbReference type="EMBL" id="VDN38136.1"/>
    </source>
</evidence>
<evidence type="ECO:0000313" key="3">
    <source>
        <dbReference type="WBParaSite" id="GPUH_0002141401-mRNA-1"/>
    </source>
</evidence>
<gene>
    <name evidence="1" type="ORF">GPUH_LOCUS21388</name>
</gene>
<proteinExistence type="predicted"/>
<name>A0A183EK97_9BILA</name>
<reference evidence="1 2" key="2">
    <citation type="submission" date="2018-11" db="EMBL/GenBank/DDBJ databases">
        <authorList>
            <consortium name="Pathogen Informatics"/>
        </authorList>
    </citation>
    <scope>NUCLEOTIDE SEQUENCE [LARGE SCALE GENOMIC DNA]</scope>
</reference>
<dbReference type="EMBL" id="UYRT01092476">
    <property type="protein sequence ID" value="VDN38136.1"/>
    <property type="molecule type" value="Genomic_DNA"/>
</dbReference>